<dbReference type="Pfam" id="PF11009">
    <property type="entry name" value="BrxC"/>
    <property type="match status" value="1"/>
</dbReference>
<dbReference type="RefSeq" id="WP_219871444.1">
    <property type="nucleotide sequence ID" value="NZ_JAHZIJ010000002.1"/>
</dbReference>
<dbReference type="NCBIfam" id="TIGR04019">
    <property type="entry name" value="B_thiol_YtxJ"/>
    <property type="match status" value="1"/>
</dbReference>
<evidence type="ECO:0000313" key="2">
    <source>
        <dbReference type="Proteomes" id="UP000812277"/>
    </source>
</evidence>
<accession>A0ABS7D2T7</accession>
<comment type="caution">
    <text evidence="1">The sequence shown here is derived from an EMBL/GenBank/DDBJ whole genome shotgun (WGS) entry which is preliminary data.</text>
</comment>
<gene>
    <name evidence="1" type="primary">ytxJ</name>
    <name evidence="1" type="ORF">K0T92_05610</name>
</gene>
<proteinExistence type="predicted"/>
<protein>
    <submittedName>
        <fullName evidence="1">Bacillithiol system redox-active protein YtxJ</fullName>
    </submittedName>
</protein>
<keyword evidence="2" id="KW-1185">Reference proteome</keyword>
<organism evidence="1 2">
    <name type="scientific">Paenibacillus oenotherae</name>
    <dbReference type="NCBI Taxonomy" id="1435645"/>
    <lineage>
        <taxon>Bacteria</taxon>
        <taxon>Bacillati</taxon>
        <taxon>Bacillota</taxon>
        <taxon>Bacilli</taxon>
        <taxon>Bacillales</taxon>
        <taxon>Paenibacillaceae</taxon>
        <taxon>Paenibacillus</taxon>
    </lineage>
</organism>
<dbReference type="EMBL" id="JAHZIJ010000002">
    <property type="protein sequence ID" value="MBW7474213.1"/>
    <property type="molecule type" value="Genomic_DNA"/>
</dbReference>
<dbReference type="Gene3D" id="3.40.30.10">
    <property type="entry name" value="Glutaredoxin"/>
    <property type="match status" value="1"/>
</dbReference>
<dbReference type="Proteomes" id="UP000812277">
    <property type="component" value="Unassembled WGS sequence"/>
</dbReference>
<sequence length="118" mass="13157">MIGIPSLKLVEQWAGAYEATWERPLLLFKHSTRCPVSAGAYDELANWIEDASSLLVDCAFVYVVEERPVSDAVAVTLGLKHESPQAILVDKGKIVWHASHWSITYSALDEHLGNYCEK</sequence>
<dbReference type="InterPro" id="IPR022551">
    <property type="entry name" value="BrxC"/>
</dbReference>
<reference evidence="1 2" key="1">
    <citation type="submission" date="2021-07" db="EMBL/GenBank/DDBJ databases">
        <title>Paenibacillus radiodurans sp. nov., isolated from the southeastern edge of Tengger Desert.</title>
        <authorList>
            <person name="Zhang G."/>
        </authorList>
    </citation>
    <scope>NUCLEOTIDE SEQUENCE [LARGE SCALE GENOMIC DNA]</scope>
    <source>
        <strain evidence="1 2">DT7-4</strain>
    </source>
</reference>
<name>A0ABS7D2T7_9BACL</name>
<evidence type="ECO:0000313" key="1">
    <source>
        <dbReference type="EMBL" id="MBW7474213.1"/>
    </source>
</evidence>